<dbReference type="AlphaFoldDB" id="A0AAW1UNL3"/>
<protein>
    <submittedName>
        <fullName evidence="1">Uncharacterized protein</fullName>
    </submittedName>
</protein>
<organism evidence="1 2">
    <name type="scientific">Henosepilachna vigintioctopunctata</name>
    <dbReference type="NCBI Taxonomy" id="420089"/>
    <lineage>
        <taxon>Eukaryota</taxon>
        <taxon>Metazoa</taxon>
        <taxon>Ecdysozoa</taxon>
        <taxon>Arthropoda</taxon>
        <taxon>Hexapoda</taxon>
        <taxon>Insecta</taxon>
        <taxon>Pterygota</taxon>
        <taxon>Neoptera</taxon>
        <taxon>Endopterygota</taxon>
        <taxon>Coleoptera</taxon>
        <taxon>Polyphaga</taxon>
        <taxon>Cucujiformia</taxon>
        <taxon>Coccinelloidea</taxon>
        <taxon>Coccinellidae</taxon>
        <taxon>Epilachninae</taxon>
        <taxon>Epilachnini</taxon>
        <taxon>Henosepilachna</taxon>
    </lineage>
</organism>
<gene>
    <name evidence="1" type="ORF">WA026_022994</name>
</gene>
<reference evidence="1 2" key="1">
    <citation type="submission" date="2023-03" db="EMBL/GenBank/DDBJ databases">
        <title>Genome insight into feeding habits of ladybird beetles.</title>
        <authorList>
            <person name="Li H.-S."/>
            <person name="Huang Y.-H."/>
            <person name="Pang H."/>
        </authorList>
    </citation>
    <scope>NUCLEOTIDE SEQUENCE [LARGE SCALE GENOMIC DNA]</scope>
    <source>
        <strain evidence="1">SYSU_2023b</strain>
        <tissue evidence="1">Whole body</tissue>
    </source>
</reference>
<keyword evidence="2" id="KW-1185">Reference proteome</keyword>
<proteinExistence type="predicted"/>
<dbReference type="Proteomes" id="UP001431783">
    <property type="component" value="Unassembled WGS sequence"/>
</dbReference>
<evidence type="ECO:0000313" key="2">
    <source>
        <dbReference type="Proteomes" id="UP001431783"/>
    </source>
</evidence>
<evidence type="ECO:0000313" key="1">
    <source>
        <dbReference type="EMBL" id="KAK9882733.1"/>
    </source>
</evidence>
<sequence>MGDVKAKFNFVVEALDNETTVVKDKTIQLMGQPENFQFPRDEQTKDKHTELFDHPVTKGVVKSLKMRNKFRNVVITLRDDGYRDIYLEDEGNVVFNEYYLESVQAGSSSASSLPSKISSHEKPIHSIAKNMVLENFNGNHYNAESWLNSFVIK</sequence>
<comment type="caution">
    <text evidence="1">The sequence shown here is derived from an EMBL/GenBank/DDBJ whole genome shotgun (WGS) entry which is preliminary data.</text>
</comment>
<accession>A0AAW1UNL3</accession>
<name>A0AAW1UNL3_9CUCU</name>
<dbReference type="EMBL" id="JARQZJ010000081">
    <property type="protein sequence ID" value="KAK9882733.1"/>
    <property type="molecule type" value="Genomic_DNA"/>
</dbReference>